<evidence type="ECO:0000313" key="4">
    <source>
        <dbReference type="Proteomes" id="UP000199820"/>
    </source>
</evidence>
<protein>
    <submittedName>
        <fullName evidence="3">Uncharacterized protein</fullName>
    </submittedName>
</protein>
<keyword evidence="2" id="KW-1133">Transmembrane helix</keyword>
<dbReference type="OrthoDB" id="9888747at2"/>
<feature type="compositionally biased region" description="Acidic residues" evidence="1">
    <location>
        <begin position="286"/>
        <end position="303"/>
    </location>
</feature>
<accession>A0A1I0G4W8</accession>
<gene>
    <name evidence="3" type="ORF">SAMN04487771_103027</name>
</gene>
<evidence type="ECO:0000256" key="1">
    <source>
        <dbReference type="SAM" id="MobiDB-lite"/>
    </source>
</evidence>
<dbReference type="EMBL" id="FOIL01000030">
    <property type="protein sequence ID" value="SET65801.1"/>
    <property type="molecule type" value="Genomic_DNA"/>
</dbReference>
<organism evidence="3 4">
    <name type="scientific">[Clostridium] aminophilum</name>
    <dbReference type="NCBI Taxonomy" id="1526"/>
    <lineage>
        <taxon>Bacteria</taxon>
        <taxon>Bacillati</taxon>
        <taxon>Bacillota</taxon>
        <taxon>Clostridia</taxon>
        <taxon>Lachnospirales</taxon>
        <taxon>Lachnospiraceae</taxon>
    </lineage>
</organism>
<feature type="region of interest" description="Disordered" evidence="1">
    <location>
        <begin position="107"/>
        <end position="130"/>
    </location>
</feature>
<evidence type="ECO:0000256" key="2">
    <source>
        <dbReference type="SAM" id="Phobius"/>
    </source>
</evidence>
<dbReference type="AlphaFoldDB" id="A0A1I0G4W8"/>
<keyword evidence="2" id="KW-0812">Transmembrane</keyword>
<dbReference type="Proteomes" id="UP000199820">
    <property type="component" value="Unassembled WGS sequence"/>
</dbReference>
<reference evidence="3 4" key="1">
    <citation type="submission" date="2016-10" db="EMBL/GenBank/DDBJ databases">
        <authorList>
            <person name="de Groot N.N."/>
        </authorList>
    </citation>
    <scope>NUCLEOTIDE SEQUENCE [LARGE SCALE GENOMIC DNA]</scope>
    <source>
        <strain evidence="3 4">KH1P1</strain>
    </source>
</reference>
<dbReference type="RefSeq" id="WP_074649798.1">
    <property type="nucleotide sequence ID" value="NZ_FOIL01000030.1"/>
</dbReference>
<feature type="region of interest" description="Disordered" evidence="1">
    <location>
        <begin position="285"/>
        <end position="305"/>
    </location>
</feature>
<name>A0A1I0G4W8_9FIRM</name>
<proteinExistence type="predicted"/>
<sequence length="337" mass="37106">MRKYLTIQEETDDSSGGKAGIVKNRIYRKIKDNSGMSLIAALLYFAFCTIIGTVLLAVAGTAAGRISQVDTGAEERYQLVSAANLLSEKMGARTFRTARTLSKTYVVDETEDPQNEDFTGGDEPYPERGGDPLNISGTAITEKLSELADNMAREVVDEKWGNGDGQLFHGWEDTLADSVTPANRSWDKGDAGTEPVKYQVVCMTPKKNGSASIDGVESVYARVEMDENLGITAYLYTVEGATETERNALAKEEEAYRKSPMYLIVRIPAKNINVKYEQIVKIEKVEPEEDDGEEDDGDEDEPELYSVRVTRKVGLSEIGWKDAVITVINPKDAEDGD</sequence>
<dbReference type="STRING" id="1526.SAMN02910262_00301"/>
<keyword evidence="4" id="KW-1185">Reference proteome</keyword>
<evidence type="ECO:0000313" key="3">
    <source>
        <dbReference type="EMBL" id="SET65801.1"/>
    </source>
</evidence>
<feature type="transmembrane region" description="Helical" evidence="2">
    <location>
        <begin position="38"/>
        <end position="59"/>
    </location>
</feature>
<keyword evidence="2" id="KW-0472">Membrane</keyword>